<feature type="coiled-coil region" evidence="1">
    <location>
        <begin position="249"/>
        <end position="294"/>
    </location>
</feature>
<dbReference type="RefSeq" id="WP_369616090.1">
    <property type="nucleotide sequence ID" value="NZ_AP031573.1"/>
</dbReference>
<keyword evidence="2" id="KW-0732">Signal</keyword>
<keyword evidence="1" id="KW-0175">Coiled coil</keyword>
<proteinExistence type="predicted"/>
<name>A0AAT9H684_9FLAO</name>
<accession>A0AAT9H684</accession>
<organism evidence="3">
    <name type="scientific">Flavobacterium sp. CFS9</name>
    <dbReference type="NCBI Taxonomy" id="3143118"/>
    <lineage>
        <taxon>Bacteria</taxon>
        <taxon>Pseudomonadati</taxon>
        <taxon>Bacteroidota</taxon>
        <taxon>Flavobacteriia</taxon>
        <taxon>Flavobacteriales</taxon>
        <taxon>Flavobacteriaceae</taxon>
        <taxon>Flavobacterium</taxon>
    </lineage>
</organism>
<evidence type="ECO:0000256" key="2">
    <source>
        <dbReference type="SAM" id="SignalP"/>
    </source>
</evidence>
<feature type="signal peptide" evidence="2">
    <location>
        <begin position="1"/>
        <end position="24"/>
    </location>
</feature>
<evidence type="ECO:0000313" key="3">
    <source>
        <dbReference type="EMBL" id="BFM45033.1"/>
    </source>
</evidence>
<gene>
    <name evidence="3" type="ORF">CFS9_36740</name>
</gene>
<protein>
    <recommendedName>
        <fullName evidence="4">Outer membrane protein beta-barrel domain-containing protein</fullName>
    </recommendedName>
</protein>
<evidence type="ECO:0000256" key="1">
    <source>
        <dbReference type="SAM" id="Coils"/>
    </source>
</evidence>
<dbReference type="EMBL" id="AP031573">
    <property type="protein sequence ID" value="BFM45033.1"/>
    <property type="molecule type" value="Genomic_DNA"/>
</dbReference>
<dbReference type="AlphaFoldDB" id="A0AAT9H684"/>
<feature type="chain" id="PRO_5043512860" description="Outer membrane protein beta-barrel domain-containing protein" evidence="2">
    <location>
        <begin position="25"/>
        <end position="510"/>
    </location>
</feature>
<evidence type="ECO:0008006" key="4">
    <source>
        <dbReference type="Google" id="ProtNLM"/>
    </source>
</evidence>
<sequence length="510" mass="58685">MIVKIPCKLWTLILSTLICAGVCAQNKFKKLSDTQFKAIVSQEFGTLMASQSRSDIGNFAGLDLKEAEASFAGSIVFKNASVLGIKLDGGSADGILPIFTSTELNSKIGLQLQYSFLVRRKQLTYESLSFEDVEMKKKELLRQFKLDSLLVERKVELVEQQVLEVRKKIVAADSLINLYRSHRYNNLQNSILRQAMGKRDSLSYELENAKTEKEKNQLMQMLYKQDALIAGINTDIKTKSEIIKMEYDRDKLKIEMSFLLSDLQELKLKDNDVVVRLESLKERYDLEKIKLESNQGDKKIIVAGYKLQWLSLGYNVKNTSFKLFNPLNSFDNQIWKDHFVSHGLTLMYSFYNLSDKEWNSRFISGSIEGALENNFSSLTKVTINEKNSFNNADDTRYGTEQYIAYTGSYRDNLETLRLNFDYYQFFLKNNFGAIHLFPQYVIKEKLKPQMNFGLGIVFSFKDKDNTSSTVNAELYYRSTDLANVSGSDKEFFKRGDFGIRLSFPIKFNTK</sequence>
<reference evidence="3" key="1">
    <citation type="submission" date="2024-05" db="EMBL/GenBank/DDBJ databases">
        <title>Whole-Genome Sequence of CFS9, a Potential Fish Probiotic Isolated from the Body Surface of Silurus asotus.</title>
        <authorList>
            <person name="Kojima M."/>
            <person name="Tobioka K."/>
            <person name="Yokota K."/>
            <person name="Nakatani H."/>
            <person name="Hori K."/>
            <person name="Tamaru Y."/>
            <person name="Okazaki F."/>
        </authorList>
    </citation>
    <scope>NUCLEOTIDE SEQUENCE</scope>
    <source>
        <strain evidence="3">CFS9</strain>
    </source>
</reference>